<dbReference type="Proteomes" id="UP000235145">
    <property type="component" value="Unassembled WGS sequence"/>
</dbReference>
<dbReference type="GO" id="GO:0005793">
    <property type="term" value="C:endoplasmic reticulum-Golgi intermediate compartment"/>
    <property type="evidence" value="ECO:0000318"/>
    <property type="project" value="GO_Central"/>
</dbReference>
<keyword evidence="11" id="KW-1185">Reference proteome</keyword>
<dbReference type="InterPro" id="IPR009038">
    <property type="entry name" value="GOLD_dom"/>
</dbReference>
<proteinExistence type="inferred from homology"/>
<dbReference type="GO" id="GO:0005794">
    <property type="term" value="C:Golgi apparatus"/>
    <property type="evidence" value="ECO:0000318"/>
    <property type="project" value="GO_Central"/>
</dbReference>
<evidence type="ECO:0000313" key="11">
    <source>
        <dbReference type="Proteomes" id="UP000235145"/>
    </source>
</evidence>
<dbReference type="PROSITE" id="PS50866">
    <property type="entry name" value="GOLD"/>
    <property type="match status" value="1"/>
</dbReference>
<accession>A0A9R1XMF8</accession>
<keyword evidence="6 8" id="KW-0472">Membrane</keyword>
<dbReference type="GO" id="GO:0007030">
    <property type="term" value="P:Golgi organization"/>
    <property type="evidence" value="ECO:0000318"/>
    <property type="project" value="GO_Central"/>
</dbReference>
<evidence type="ECO:0000256" key="7">
    <source>
        <dbReference type="RuleBase" id="RU003827"/>
    </source>
</evidence>
<dbReference type="GO" id="GO:0006886">
    <property type="term" value="P:intracellular protein transport"/>
    <property type="evidence" value="ECO:0000318"/>
    <property type="project" value="GO_Central"/>
</dbReference>
<evidence type="ECO:0000256" key="4">
    <source>
        <dbReference type="ARBA" id="ARBA00022729"/>
    </source>
</evidence>
<evidence type="ECO:0000256" key="1">
    <source>
        <dbReference type="ARBA" id="ARBA00004479"/>
    </source>
</evidence>
<evidence type="ECO:0000313" key="10">
    <source>
        <dbReference type="EMBL" id="KAJ0218556.1"/>
    </source>
</evidence>
<evidence type="ECO:0000259" key="9">
    <source>
        <dbReference type="PROSITE" id="PS50866"/>
    </source>
</evidence>
<dbReference type="EMBL" id="NBSK02000003">
    <property type="protein sequence ID" value="KAJ0218556.1"/>
    <property type="molecule type" value="Genomic_DNA"/>
</dbReference>
<protein>
    <recommendedName>
        <fullName evidence="9">GOLD domain-containing protein</fullName>
    </recommendedName>
</protein>
<evidence type="ECO:0000256" key="8">
    <source>
        <dbReference type="SAM" id="Phobius"/>
    </source>
</evidence>
<dbReference type="GO" id="GO:0006888">
    <property type="term" value="P:endoplasmic reticulum to Golgi vesicle-mediated transport"/>
    <property type="evidence" value="ECO:0000318"/>
    <property type="project" value="GO_Central"/>
</dbReference>
<feature type="transmembrane region" description="Helical" evidence="8">
    <location>
        <begin position="209"/>
        <end position="229"/>
    </location>
</feature>
<dbReference type="GO" id="GO:0005783">
    <property type="term" value="C:endoplasmic reticulum"/>
    <property type="evidence" value="ECO:0000318"/>
    <property type="project" value="GO_Central"/>
</dbReference>
<dbReference type="SMART" id="SM01190">
    <property type="entry name" value="EMP24_GP25L"/>
    <property type="match status" value="1"/>
</dbReference>
<dbReference type="AlphaFoldDB" id="A0A9R1XMF8"/>
<gene>
    <name evidence="10" type="ORF">LSAT_V11C300122500</name>
</gene>
<dbReference type="InterPro" id="IPR015720">
    <property type="entry name" value="Emp24-like"/>
</dbReference>
<dbReference type="GO" id="GO:0016020">
    <property type="term" value="C:membrane"/>
    <property type="evidence" value="ECO:0007669"/>
    <property type="project" value="UniProtKB-SubCell"/>
</dbReference>
<dbReference type="GO" id="GO:0030134">
    <property type="term" value="C:COPII-coated ER to Golgi transport vesicle"/>
    <property type="evidence" value="ECO:0000318"/>
    <property type="project" value="GO_Central"/>
</dbReference>
<evidence type="ECO:0000256" key="2">
    <source>
        <dbReference type="ARBA" id="ARBA00007104"/>
    </source>
</evidence>
<keyword evidence="3 7" id="KW-0812">Transmembrane</keyword>
<reference evidence="10 11" key="1">
    <citation type="journal article" date="2017" name="Nat. Commun.">
        <title>Genome assembly with in vitro proximity ligation data and whole-genome triplication in lettuce.</title>
        <authorList>
            <person name="Reyes-Chin-Wo S."/>
            <person name="Wang Z."/>
            <person name="Yang X."/>
            <person name="Kozik A."/>
            <person name="Arikit S."/>
            <person name="Song C."/>
            <person name="Xia L."/>
            <person name="Froenicke L."/>
            <person name="Lavelle D.O."/>
            <person name="Truco M.J."/>
            <person name="Xia R."/>
            <person name="Zhu S."/>
            <person name="Xu C."/>
            <person name="Xu H."/>
            <person name="Xu X."/>
            <person name="Cox K."/>
            <person name="Korf I."/>
            <person name="Meyers B.C."/>
            <person name="Michelmore R.W."/>
        </authorList>
    </citation>
    <scope>NUCLEOTIDE SEQUENCE [LARGE SCALE GENOMIC DNA]</scope>
    <source>
        <strain evidence="11">cv. Salinas</strain>
        <tissue evidence="10">Seedlings</tissue>
    </source>
</reference>
<evidence type="ECO:0000256" key="5">
    <source>
        <dbReference type="ARBA" id="ARBA00022989"/>
    </source>
</evidence>
<organism evidence="10 11">
    <name type="scientific">Lactuca sativa</name>
    <name type="common">Garden lettuce</name>
    <dbReference type="NCBI Taxonomy" id="4236"/>
    <lineage>
        <taxon>Eukaryota</taxon>
        <taxon>Viridiplantae</taxon>
        <taxon>Streptophyta</taxon>
        <taxon>Embryophyta</taxon>
        <taxon>Tracheophyta</taxon>
        <taxon>Spermatophyta</taxon>
        <taxon>Magnoliopsida</taxon>
        <taxon>eudicotyledons</taxon>
        <taxon>Gunneridae</taxon>
        <taxon>Pentapetalae</taxon>
        <taxon>asterids</taxon>
        <taxon>campanulids</taxon>
        <taxon>Asterales</taxon>
        <taxon>Asteraceae</taxon>
        <taxon>Cichorioideae</taxon>
        <taxon>Cichorieae</taxon>
        <taxon>Lactucinae</taxon>
        <taxon>Lactuca</taxon>
    </lineage>
</organism>
<comment type="subcellular location">
    <subcellularLocation>
        <location evidence="1 7">Membrane</location>
        <topology evidence="1 7">Single-pass type I membrane protein</topology>
    </subcellularLocation>
</comment>
<evidence type="ECO:0000256" key="6">
    <source>
        <dbReference type="ARBA" id="ARBA00023136"/>
    </source>
</evidence>
<name>A0A9R1XMF8_LACSA</name>
<feature type="domain" description="GOLD" evidence="9">
    <location>
        <begin position="61"/>
        <end position="176"/>
    </location>
</feature>
<keyword evidence="5 8" id="KW-1133">Transmembrane helix</keyword>
<feature type="transmembrane region" description="Helical" evidence="8">
    <location>
        <begin position="33"/>
        <end position="52"/>
    </location>
</feature>
<evidence type="ECO:0000256" key="3">
    <source>
        <dbReference type="ARBA" id="ARBA00022692"/>
    </source>
</evidence>
<comment type="caution">
    <text evidence="10">The sequence shown here is derived from an EMBL/GenBank/DDBJ whole genome shotgun (WGS) entry which is preliminary data.</text>
</comment>
<dbReference type="PANTHER" id="PTHR22811">
    <property type="entry name" value="TRANSMEMBRANE EMP24 DOMAIN-CONTAINING PROTEIN"/>
    <property type="match status" value="1"/>
</dbReference>
<comment type="similarity">
    <text evidence="2 7">Belongs to the EMP24/GP25L family.</text>
</comment>
<dbReference type="Pfam" id="PF01105">
    <property type="entry name" value="EMP24_GP25L"/>
    <property type="match status" value="1"/>
</dbReference>
<keyword evidence="4" id="KW-0732">Signal</keyword>
<sequence length="241" mass="27467">MPLTFFSFQNFHNPYILIRLPQNPNRARSTMELGLAIFILALAFLSIIAHSIRFELESGHTKCIGEDIKINSMTVGHYSIVNPNEGIPLPEHHKITVRLFSENGNRQHYAEAVESGEFALRVVEDGDHLVCFSAIDHQPAVNISVEFNWRSGVAAKGWSNVAKKGSVDAMQLELKKIEEMVAGIHEEMLYLRKREREMEELNRKTNTKLGSFSLVSLFMCLSVAGLQLWHLKTFFEKRKII</sequence>